<evidence type="ECO:0000256" key="1">
    <source>
        <dbReference type="ARBA" id="ARBA00037947"/>
    </source>
</evidence>
<dbReference type="Proteomes" id="UP001367508">
    <property type="component" value="Unassembled WGS sequence"/>
</dbReference>
<accession>A0AAN9ME97</accession>
<dbReference type="EMBL" id="JAYMYQ010000002">
    <property type="protein sequence ID" value="KAK7350338.1"/>
    <property type="molecule type" value="Genomic_DNA"/>
</dbReference>
<protein>
    <submittedName>
        <fullName evidence="2">Uncharacterized protein</fullName>
    </submittedName>
</protein>
<dbReference type="GO" id="GO:0031209">
    <property type="term" value="C:SCAR complex"/>
    <property type="evidence" value="ECO:0007669"/>
    <property type="project" value="TreeGrafter"/>
</dbReference>
<gene>
    <name evidence="2" type="ORF">VNO77_08853</name>
</gene>
<evidence type="ECO:0000313" key="3">
    <source>
        <dbReference type="Proteomes" id="UP001367508"/>
    </source>
</evidence>
<reference evidence="2 3" key="1">
    <citation type="submission" date="2024-01" db="EMBL/GenBank/DDBJ databases">
        <title>The genomes of 5 underutilized Papilionoideae crops provide insights into root nodulation and disease resistanc.</title>
        <authorList>
            <person name="Jiang F."/>
        </authorList>
    </citation>
    <scope>NUCLEOTIDE SEQUENCE [LARGE SCALE GENOMIC DNA]</scope>
    <source>
        <strain evidence="2">LVBAO_FW01</strain>
        <tissue evidence="2">Leaves</tissue>
    </source>
</reference>
<dbReference type="Pfam" id="PF09735">
    <property type="entry name" value="Nckap1"/>
    <property type="match status" value="1"/>
</dbReference>
<dbReference type="GO" id="GO:0000902">
    <property type="term" value="P:cell morphogenesis"/>
    <property type="evidence" value="ECO:0007669"/>
    <property type="project" value="TreeGrafter"/>
</dbReference>
<dbReference type="GO" id="GO:0030031">
    <property type="term" value="P:cell projection assembly"/>
    <property type="evidence" value="ECO:0007669"/>
    <property type="project" value="TreeGrafter"/>
</dbReference>
<evidence type="ECO:0000313" key="2">
    <source>
        <dbReference type="EMBL" id="KAK7350338.1"/>
    </source>
</evidence>
<keyword evidence="3" id="KW-1185">Reference proteome</keyword>
<dbReference type="PANTHER" id="PTHR12093">
    <property type="entry name" value="NCK-ASSOCIATED PROTEIN 1"/>
    <property type="match status" value="1"/>
</dbReference>
<dbReference type="AlphaFoldDB" id="A0AAN9ME97"/>
<comment type="caution">
    <text evidence="2">The sequence shown here is derived from an EMBL/GenBank/DDBJ whole genome shotgun (WGS) entry which is preliminary data.</text>
</comment>
<sequence length="205" mass="23239">MAYVSSNMGPRSIKLSSLFLSAWRSSCNTTRATGELLRFLQLQRTFLRDNEGISVAELVPYQRKRVTIPTLTSSRFHWTNFHEMRFHLAEAYLRKSLIMQNLVQLLVIRSIGQADVRIISMNQGIREVLLSEALSGLVSSLHLSEKPTDQHIGSATESACNWYIENIIEDVSGARISFVPTRKCFRSTRPVGGYFTELVTDLRGL</sequence>
<dbReference type="InterPro" id="IPR019137">
    <property type="entry name" value="Nck-associated_protein-1"/>
</dbReference>
<dbReference type="GO" id="GO:0030866">
    <property type="term" value="P:cortical actin cytoskeleton organization"/>
    <property type="evidence" value="ECO:0007669"/>
    <property type="project" value="TreeGrafter"/>
</dbReference>
<dbReference type="PANTHER" id="PTHR12093:SF10">
    <property type="entry name" value="MEMBRANE-ASSOCIATED PROTEIN HEM"/>
    <property type="match status" value="1"/>
</dbReference>
<comment type="similarity">
    <text evidence="1">Belongs to the HEM-1/HEM-2 family.</text>
</comment>
<proteinExistence type="inferred from homology"/>
<name>A0AAN9ME97_CANGL</name>
<organism evidence="2 3">
    <name type="scientific">Canavalia gladiata</name>
    <name type="common">Sword bean</name>
    <name type="synonym">Dolichos gladiatus</name>
    <dbReference type="NCBI Taxonomy" id="3824"/>
    <lineage>
        <taxon>Eukaryota</taxon>
        <taxon>Viridiplantae</taxon>
        <taxon>Streptophyta</taxon>
        <taxon>Embryophyta</taxon>
        <taxon>Tracheophyta</taxon>
        <taxon>Spermatophyta</taxon>
        <taxon>Magnoliopsida</taxon>
        <taxon>eudicotyledons</taxon>
        <taxon>Gunneridae</taxon>
        <taxon>Pentapetalae</taxon>
        <taxon>rosids</taxon>
        <taxon>fabids</taxon>
        <taxon>Fabales</taxon>
        <taxon>Fabaceae</taxon>
        <taxon>Papilionoideae</taxon>
        <taxon>50 kb inversion clade</taxon>
        <taxon>NPAAA clade</taxon>
        <taxon>indigoferoid/millettioid clade</taxon>
        <taxon>Phaseoleae</taxon>
        <taxon>Canavalia</taxon>
    </lineage>
</organism>
<dbReference type="GO" id="GO:0016477">
    <property type="term" value="P:cell migration"/>
    <property type="evidence" value="ECO:0007669"/>
    <property type="project" value="TreeGrafter"/>
</dbReference>